<dbReference type="OrthoDB" id="9796486at2"/>
<sequence length="220" mass="24188">MQNATILMSEFVTHDVKRFIVSKPEGFEWSPGQGVELAVDAPDWREETRPFSPTSLPEDRVLEFTIKGYPEHRGVTEKLHTLGAGDCLLISEPFGTITYQGPGTFIAGGAGITPFMAILRTLARDGQLAGNSLLFSNKTPDDVIAAKEFRYYLGERCTYLCSREAGSGCQSGRIDKAFLERHITDVDQRFYLCGPPKFVSGIKDALGSMGANPDAVVFER</sequence>
<reference evidence="2 3" key="1">
    <citation type="submission" date="2016-10" db="EMBL/GenBank/DDBJ databases">
        <authorList>
            <person name="de Groot N.N."/>
        </authorList>
    </citation>
    <scope>NUCLEOTIDE SEQUENCE [LARGE SCALE GENOMIC DNA]</scope>
    <source>
        <strain evidence="2 3">HLD2</strain>
    </source>
</reference>
<dbReference type="InterPro" id="IPR001433">
    <property type="entry name" value="OxRdtase_FAD/NAD-bd"/>
</dbReference>
<dbReference type="STRING" id="415747.SAMN03097708_02301"/>
<dbReference type="Pfam" id="PF00175">
    <property type="entry name" value="NAD_binding_1"/>
    <property type="match status" value="1"/>
</dbReference>
<dbReference type="PANTHER" id="PTHR47354:SF5">
    <property type="entry name" value="PROTEIN RFBI"/>
    <property type="match status" value="1"/>
</dbReference>
<dbReference type="Pfam" id="PF00970">
    <property type="entry name" value="FAD_binding_6"/>
    <property type="match status" value="1"/>
</dbReference>
<dbReference type="CDD" id="cd06196">
    <property type="entry name" value="FNR_like_1"/>
    <property type="match status" value="1"/>
</dbReference>
<feature type="domain" description="FAD-binding FR-type" evidence="1">
    <location>
        <begin position="1"/>
        <end position="100"/>
    </location>
</feature>
<dbReference type="InterPro" id="IPR017938">
    <property type="entry name" value="Riboflavin_synthase-like_b-brl"/>
</dbReference>
<name>A0A1G5QMG6_9GAMM</name>
<dbReference type="InterPro" id="IPR039261">
    <property type="entry name" value="FNR_nucleotide-bd"/>
</dbReference>
<keyword evidence="3" id="KW-1185">Reference proteome</keyword>
<dbReference type="Gene3D" id="2.40.30.10">
    <property type="entry name" value="Translation factors"/>
    <property type="match status" value="1"/>
</dbReference>
<accession>A0A1G5QMG6</accession>
<evidence type="ECO:0000313" key="2">
    <source>
        <dbReference type="EMBL" id="SCZ62329.1"/>
    </source>
</evidence>
<proteinExistence type="predicted"/>
<dbReference type="Proteomes" id="UP000199648">
    <property type="component" value="Unassembled WGS sequence"/>
</dbReference>
<dbReference type="InterPro" id="IPR050415">
    <property type="entry name" value="MRET"/>
</dbReference>
<gene>
    <name evidence="2" type="ORF">SAMN03097708_02301</name>
</gene>
<dbReference type="Gene3D" id="3.40.50.80">
    <property type="entry name" value="Nucleotide-binding domain of ferredoxin-NADP reductase (FNR) module"/>
    <property type="match status" value="1"/>
</dbReference>
<dbReference type="PRINTS" id="PR00410">
    <property type="entry name" value="PHEHYDRXLASE"/>
</dbReference>
<dbReference type="PANTHER" id="PTHR47354">
    <property type="entry name" value="NADH OXIDOREDUCTASE HCR"/>
    <property type="match status" value="1"/>
</dbReference>
<dbReference type="InterPro" id="IPR017927">
    <property type="entry name" value="FAD-bd_FR_type"/>
</dbReference>
<evidence type="ECO:0000313" key="3">
    <source>
        <dbReference type="Proteomes" id="UP000199648"/>
    </source>
</evidence>
<dbReference type="GO" id="GO:0016491">
    <property type="term" value="F:oxidoreductase activity"/>
    <property type="evidence" value="ECO:0007669"/>
    <property type="project" value="InterPro"/>
</dbReference>
<dbReference type="PROSITE" id="PS51384">
    <property type="entry name" value="FAD_FR"/>
    <property type="match status" value="1"/>
</dbReference>
<dbReference type="InterPro" id="IPR008333">
    <property type="entry name" value="Cbr1-like_FAD-bd_dom"/>
</dbReference>
<dbReference type="SUPFAM" id="SSF52343">
    <property type="entry name" value="Ferredoxin reductase-like, C-terminal NADP-linked domain"/>
    <property type="match status" value="1"/>
</dbReference>
<dbReference type="EMBL" id="FMWD01000006">
    <property type="protein sequence ID" value="SCZ62329.1"/>
    <property type="molecule type" value="Genomic_DNA"/>
</dbReference>
<protein>
    <submittedName>
        <fullName evidence="2">Cytochrome-b5 reductase</fullName>
    </submittedName>
</protein>
<dbReference type="AlphaFoldDB" id="A0A1G5QMG6"/>
<organism evidence="2 3">
    <name type="scientific">Thiohalomonas denitrificans</name>
    <dbReference type="NCBI Taxonomy" id="415747"/>
    <lineage>
        <taxon>Bacteria</taxon>
        <taxon>Pseudomonadati</taxon>
        <taxon>Pseudomonadota</taxon>
        <taxon>Gammaproteobacteria</taxon>
        <taxon>Thiohalomonadales</taxon>
        <taxon>Thiohalomonadaceae</taxon>
        <taxon>Thiohalomonas</taxon>
    </lineage>
</organism>
<evidence type="ECO:0000259" key="1">
    <source>
        <dbReference type="PROSITE" id="PS51384"/>
    </source>
</evidence>
<dbReference type="RefSeq" id="WP_092997050.1">
    <property type="nucleotide sequence ID" value="NZ_FMWD01000006.1"/>
</dbReference>
<dbReference type="SUPFAM" id="SSF63380">
    <property type="entry name" value="Riboflavin synthase domain-like"/>
    <property type="match status" value="1"/>
</dbReference>